<reference evidence="1 2" key="1">
    <citation type="journal article" date="2013" name="Genome Announc.">
        <title>Draft Genome Sequence of Arcticibacter svalbardensis Strain MN12-7T, a Member of the Family Sphingobacteriaceae Isolated from an Arctic Soil Sample.</title>
        <authorList>
            <person name="Shivaji S."/>
            <person name="Ara S."/>
            <person name="Prasad S."/>
            <person name="Manasa B.P."/>
            <person name="Begum Z."/>
            <person name="Singh A."/>
            <person name="Kumar Pinnaka A."/>
        </authorList>
    </citation>
    <scope>NUCLEOTIDE SEQUENCE [LARGE SCALE GENOMIC DNA]</scope>
    <source>
        <strain evidence="1 2">MN12-7</strain>
    </source>
</reference>
<dbReference type="EMBL" id="AQPN01000145">
    <property type="protein sequence ID" value="EOR92742.1"/>
    <property type="molecule type" value="Genomic_DNA"/>
</dbReference>
<accession>R9GLP0</accession>
<evidence type="ECO:0000313" key="2">
    <source>
        <dbReference type="Proteomes" id="UP000014174"/>
    </source>
</evidence>
<name>R9GLP0_9SPHI</name>
<proteinExistence type="predicted"/>
<gene>
    <name evidence="1" type="ORF">ADIARSV_4254</name>
</gene>
<keyword evidence="2" id="KW-1185">Reference proteome</keyword>
<organism evidence="1 2">
    <name type="scientific">Arcticibacter svalbardensis MN12-7</name>
    <dbReference type="NCBI Taxonomy" id="1150600"/>
    <lineage>
        <taxon>Bacteria</taxon>
        <taxon>Pseudomonadati</taxon>
        <taxon>Bacteroidota</taxon>
        <taxon>Sphingobacteriia</taxon>
        <taxon>Sphingobacteriales</taxon>
        <taxon>Sphingobacteriaceae</taxon>
        <taxon>Arcticibacter</taxon>
    </lineage>
</organism>
<sequence length="51" mass="5923">MLKKANSYPANLLLNTGPLPSGEMHPEDVKFKLRFRKYAFLKVQKCTFHTL</sequence>
<dbReference type="AlphaFoldDB" id="R9GLP0"/>
<dbReference type="Proteomes" id="UP000014174">
    <property type="component" value="Unassembled WGS sequence"/>
</dbReference>
<evidence type="ECO:0000313" key="1">
    <source>
        <dbReference type="EMBL" id="EOR92742.1"/>
    </source>
</evidence>
<comment type="caution">
    <text evidence="1">The sequence shown here is derived from an EMBL/GenBank/DDBJ whole genome shotgun (WGS) entry which is preliminary data.</text>
</comment>
<protein>
    <submittedName>
        <fullName evidence="1">Uncharacterized protein</fullName>
    </submittedName>
</protein>